<sequence length="118" mass="13044">MICTSNIIGRWHGARFIVIAKTANKSLILLLADKLKALAAETKFAIGEEMVSIRLAIGHTVSQDYDTVDYLIERAIKDSLERRAPEAPPAPEKPQADKATVVSRQRKESGFHSASSRR</sequence>
<reference evidence="2" key="1">
    <citation type="submission" date="2016-08" db="EMBL/GenBank/DDBJ databases">
        <authorList>
            <person name="Seilhamer J.J."/>
        </authorList>
    </citation>
    <scope>NUCLEOTIDE SEQUENCE</scope>
    <source>
        <strain evidence="2">86</strain>
    </source>
</reference>
<dbReference type="InterPro" id="IPR029787">
    <property type="entry name" value="Nucleotide_cyclase"/>
</dbReference>
<organism evidence="2">
    <name type="scientific">uncultured Sporomusa sp</name>
    <dbReference type="NCBI Taxonomy" id="307249"/>
    <lineage>
        <taxon>Bacteria</taxon>
        <taxon>Bacillati</taxon>
        <taxon>Bacillota</taxon>
        <taxon>Negativicutes</taxon>
        <taxon>Selenomonadales</taxon>
        <taxon>Sporomusaceae</taxon>
        <taxon>Sporomusa</taxon>
        <taxon>environmental samples</taxon>
    </lineage>
</organism>
<dbReference type="Gene3D" id="3.30.70.270">
    <property type="match status" value="1"/>
</dbReference>
<proteinExistence type="predicted"/>
<gene>
    <name evidence="2" type="ORF">KL86SPO_30049</name>
</gene>
<protein>
    <recommendedName>
        <fullName evidence="3">GGDEF domain-containing protein</fullName>
    </recommendedName>
</protein>
<dbReference type="AlphaFoldDB" id="A0A212LQ27"/>
<evidence type="ECO:0008006" key="3">
    <source>
        <dbReference type="Google" id="ProtNLM"/>
    </source>
</evidence>
<dbReference type="InterPro" id="IPR043128">
    <property type="entry name" value="Rev_trsase/Diguanyl_cyclase"/>
</dbReference>
<dbReference type="EMBL" id="FMJE01000003">
    <property type="protein sequence ID" value="SCM79695.1"/>
    <property type="molecule type" value="Genomic_DNA"/>
</dbReference>
<feature type="region of interest" description="Disordered" evidence="1">
    <location>
        <begin position="81"/>
        <end position="118"/>
    </location>
</feature>
<dbReference type="SUPFAM" id="SSF55073">
    <property type="entry name" value="Nucleotide cyclase"/>
    <property type="match status" value="1"/>
</dbReference>
<evidence type="ECO:0000256" key="1">
    <source>
        <dbReference type="SAM" id="MobiDB-lite"/>
    </source>
</evidence>
<evidence type="ECO:0000313" key="2">
    <source>
        <dbReference type="EMBL" id="SCM79695.1"/>
    </source>
</evidence>
<name>A0A212LQ27_9FIRM</name>
<accession>A0A212LQ27</accession>